<keyword evidence="3" id="KW-0819">tRNA processing</keyword>
<dbReference type="PANTHER" id="PTHR11735">
    <property type="entry name" value="TRNA N6-ADENOSINE THREONYLCARBAMOYLTRANSFERASE"/>
    <property type="match status" value="1"/>
</dbReference>
<keyword evidence="4" id="KW-0479">Metal-binding</keyword>
<keyword evidence="5 8" id="KW-0012">Acyltransferase</keyword>
<evidence type="ECO:0000256" key="5">
    <source>
        <dbReference type="ARBA" id="ARBA00023315"/>
    </source>
</evidence>
<evidence type="ECO:0000256" key="6">
    <source>
        <dbReference type="ARBA" id="ARBA00048117"/>
    </source>
</evidence>
<comment type="catalytic activity">
    <reaction evidence="6">
        <text>L-threonylcarbamoyladenylate + adenosine(37) in tRNA = N(6)-L-threonylcarbamoyladenosine(37) in tRNA + AMP + H(+)</text>
        <dbReference type="Rhea" id="RHEA:37059"/>
        <dbReference type="Rhea" id="RHEA-COMP:10162"/>
        <dbReference type="Rhea" id="RHEA-COMP:10163"/>
        <dbReference type="ChEBI" id="CHEBI:15378"/>
        <dbReference type="ChEBI" id="CHEBI:73682"/>
        <dbReference type="ChEBI" id="CHEBI:74411"/>
        <dbReference type="ChEBI" id="CHEBI:74418"/>
        <dbReference type="ChEBI" id="CHEBI:456215"/>
        <dbReference type="EC" id="2.3.1.234"/>
    </reaction>
</comment>
<dbReference type="EMBL" id="CP056072">
    <property type="protein sequence ID" value="UKK02987.2"/>
    <property type="molecule type" value="Genomic_DNA"/>
</dbReference>
<dbReference type="Proteomes" id="UP000244811">
    <property type="component" value="Chromosome 4"/>
</dbReference>
<protein>
    <recommendedName>
        <fullName evidence="1">N(6)-L-threonylcarbamoyladenine synthase</fullName>
        <ecNumber evidence="1">2.3.1.234</ecNumber>
    </recommendedName>
</protein>
<evidence type="ECO:0000256" key="1">
    <source>
        <dbReference type="ARBA" id="ARBA00012156"/>
    </source>
</evidence>
<keyword evidence="2 8" id="KW-0808">Transferase</keyword>
<dbReference type="InterPro" id="IPR000905">
    <property type="entry name" value="Gcp-like_dom"/>
</dbReference>
<dbReference type="PRINTS" id="PR00789">
    <property type="entry name" value="OSIALOPTASE"/>
</dbReference>
<dbReference type="Pfam" id="PF00814">
    <property type="entry name" value="TsaD"/>
    <property type="match status" value="1"/>
</dbReference>
<evidence type="ECO:0000256" key="3">
    <source>
        <dbReference type="ARBA" id="ARBA00022694"/>
    </source>
</evidence>
<proteinExistence type="predicted"/>
<feature type="domain" description="Gcp-like" evidence="7">
    <location>
        <begin position="104"/>
        <end position="390"/>
    </location>
</feature>
<dbReference type="Gene3D" id="3.30.420.40">
    <property type="match status" value="2"/>
</dbReference>
<sequence length="598" mass="68754">MKFFIKIKSVFSLKHHRTQNGDKYSFLSNNHVNCRKKPCDNSSVYRGRKDSFVKYGYSTSNYSNYLEANKVVATEPERKKLLNILSIETSFDDTCVAVVRSDGKILSEGSTSQAHIIEEFGGIKPFISRDAHMETIESLCDRVIKDSGLKIEDINEIAVTRGPGMELCLRVGYNFATELSKKYNIPLVSENHIASHCLSPMITDHQYKYLGSDRQEKSEDLKYPYLALLLSGGHSQIYMVEDPSTFHLMCDTQDQFAGSVLDKCARELGLEIEKGGGPELEKAAKQVNKSQFKFTLPSRTSSYLQFCFSGIQSQLKEAIKASLNEYKLSSVKDLPREIINQLAYTAESTLFGKVLDVLDRAMDISRTFFPIRQVVVVGGVSANNTLKNMIFDLLYETDDSVLYEKQKAFLRKVHQIVLRFIRGDRYMLTEDNPYRLMFENFSRTVRNLDEYIYYLWNPDLIPELLIPGRLEKVGTKHKNELYKGMIYLYLKQLDMKRLLRIKRSLRLVNKSMSLLEPSTYILQKIRKDKRSPCGTISLEPQSSKRWDLYSTSKKYSTDNAVMIGFSLIEKHRMGFRSIKSQERINGKDEKLGIAVRHM</sequence>
<dbReference type="SUPFAM" id="SSF53067">
    <property type="entry name" value="Actin-like ATPase domain"/>
    <property type="match status" value="2"/>
</dbReference>
<dbReference type="GO" id="GO:0046872">
    <property type="term" value="F:metal ion binding"/>
    <property type="evidence" value="ECO:0007669"/>
    <property type="project" value="UniProtKB-KW"/>
</dbReference>
<dbReference type="EC" id="2.3.1.234" evidence="1"/>
<dbReference type="InterPro" id="IPR017861">
    <property type="entry name" value="KAE1/TsaD"/>
</dbReference>
<dbReference type="GO" id="GO:0005739">
    <property type="term" value="C:mitochondrion"/>
    <property type="evidence" value="ECO:0007669"/>
    <property type="project" value="TreeGrafter"/>
</dbReference>
<evidence type="ECO:0000256" key="4">
    <source>
        <dbReference type="ARBA" id="ARBA00022723"/>
    </source>
</evidence>
<organism evidence="8 9">
    <name type="scientific">Theileria orientalis</name>
    <dbReference type="NCBI Taxonomy" id="68886"/>
    <lineage>
        <taxon>Eukaryota</taxon>
        <taxon>Sar</taxon>
        <taxon>Alveolata</taxon>
        <taxon>Apicomplexa</taxon>
        <taxon>Aconoidasida</taxon>
        <taxon>Piroplasmida</taxon>
        <taxon>Theileriidae</taxon>
        <taxon>Theileria</taxon>
    </lineage>
</organism>
<dbReference type="InterPro" id="IPR043129">
    <property type="entry name" value="ATPase_NBD"/>
</dbReference>
<dbReference type="GO" id="GO:0008033">
    <property type="term" value="P:tRNA processing"/>
    <property type="evidence" value="ECO:0007669"/>
    <property type="project" value="UniProtKB-KW"/>
</dbReference>
<dbReference type="NCBIfam" id="TIGR00329">
    <property type="entry name" value="gcp_kae1"/>
    <property type="match status" value="1"/>
</dbReference>
<dbReference type="AlphaFoldDB" id="A0A976QU68"/>
<evidence type="ECO:0000313" key="8">
    <source>
        <dbReference type="EMBL" id="UKK02987.2"/>
    </source>
</evidence>
<evidence type="ECO:0000259" key="7">
    <source>
        <dbReference type="Pfam" id="PF00814"/>
    </source>
</evidence>
<dbReference type="PANTHER" id="PTHR11735:SF6">
    <property type="entry name" value="TRNA N6-ADENOSINE THREONYLCARBAMOYLTRANSFERASE, MITOCHONDRIAL"/>
    <property type="match status" value="1"/>
</dbReference>
<gene>
    <name evidence="8" type="ORF">MACK_003089</name>
</gene>
<reference evidence="8" key="1">
    <citation type="submission" date="2022-07" db="EMBL/GenBank/DDBJ databases">
        <title>Evaluation of T. orientalis genome assembly methods using nanopore sequencing and analysis of variation between genomes.</title>
        <authorList>
            <person name="Yam J."/>
            <person name="Micallef M.L."/>
            <person name="Liu M."/>
            <person name="Djordjevic S.P."/>
            <person name="Bogema D.R."/>
            <person name="Jenkins C."/>
        </authorList>
    </citation>
    <scope>NUCLEOTIDE SEQUENCE</scope>
    <source>
        <strain evidence="8">Goon Nure</strain>
    </source>
</reference>
<evidence type="ECO:0000256" key="2">
    <source>
        <dbReference type="ARBA" id="ARBA00022679"/>
    </source>
</evidence>
<evidence type="ECO:0000313" key="9">
    <source>
        <dbReference type="Proteomes" id="UP000244811"/>
    </source>
</evidence>
<dbReference type="GO" id="GO:0061711">
    <property type="term" value="F:tRNA N(6)-L-threonylcarbamoyladenine synthase activity"/>
    <property type="evidence" value="ECO:0007669"/>
    <property type="project" value="UniProtKB-EC"/>
</dbReference>
<name>A0A976QU68_THEOR</name>
<accession>A0A976QU68</accession>